<feature type="signal peptide" evidence="2">
    <location>
        <begin position="1"/>
        <end position="20"/>
    </location>
</feature>
<feature type="region of interest" description="Disordered" evidence="1">
    <location>
        <begin position="108"/>
        <end position="127"/>
    </location>
</feature>
<protein>
    <submittedName>
        <fullName evidence="3">Uncharacterized protein</fullName>
    </submittedName>
</protein>
<sequence>MNLQQGSSLIFLALICGVAANKMSAYAMPKAAQPLVDAKCPDLARCSKWTYMNMFGSYDYADGMVKMFNDVLNSIADRDELRTRKVWAAYVDNVTLCAHLAPVRGKGKGLGIGSRKQQDKDESPFFNKPLLGSRLEDQLKMKGGDKMDEMKRQPEVGDIKSPIPLPNHLKSFDPTHPLTRDLKAAIEGVLSKHSTAIIEKLNITGEEYSVDELRKQLTLIDKCVLEHKANKAQMGKGLETGDGPKTMKPKTGDARKPKGKGSKAALDDAIAKHGKELTHKGLTGTGNTIVTTSLLIPVALFLIRLC</sequence>
<proteinExistence type="predicted"/>
<dbReference type="EMBL" id="JAZGQO010000010">
    <property type="protein sequence ID" value="KAK6176855.1"/>
    <property type="molecule type" value="Genomic_DNA"/>
</dbReference>
<evidence type="ECO:0000256" key="2">
    <source>
        <dbReference type="SAM" id="SignalP"/>
    </source>
</evidence>
<keyword evidence="4" id="KW-1185">Reference proteome</keyword>
<name>A0AAN8JKA1_PATCE</name>
<evidence type="ECO:0000256" key="1">
    <source>
        <dbReference type="SAM" id="MobiDB-lite"/>
    </source>
</evidence>
<gene>
    <name evidence="3" type="ORF">SNE40_015075</name>
</gene>
<feature type="region of interest" description="Disordered" evidence="1">
    <location>
        <begin position="235"/>
        <end position="262"/>
    </location>
</feature>
<feature type="chain" id="PRO_5042893051" evidence="2">
    <location>
        <begin position="21"/>
        <end position="306"/>
    </location>
</feature>
<organism evidence="3 4">
    <name type="scientific">Patella caerulea</name>
    <name type="common">Rayed Mediterranean limpet</name>
    <dbReference type="NCBI Taxonomy" id="87958"/>
    <lineage>
        <taxon>Eukaryota</taxon>
        <taxon>Metazoa</taxon>
        <taxon>Spiralia</taxon>
        <taxon>Lophotrochozoa</taxon>
        <taxon>Mollusca</taxon>
        <taxon>Gastropoda</taxon>
        <taxon>Patellogastropoda</taxon>
        <taxon>Patelloidea</taxon>
        <taxon>Patellidae</taxon>
        <taxon>Patella</taxon>
    </lineage>
</organism>
<dbReference type="Proteomes" id="UP001347796">
    <property type="component" value="Unassembled WGS sequence"/>
</dbReference>
<dbReference type="AlphaFoldDB" id="A0AAN8JKA1"/>
<reference evidence="3 4" key="1">
    <citation type="submission" date="2024-01" db="EMBL/GenBank/DDBJ databases">
        <title>The genome of the rayed Mediterranean limpet Patella caerulea (Linnaeus, 1758).</title>
        <authorList>
            <person name="Anh-Thu Weber A."/>
            <person name="Halstead-Nussloch G."/>
        </authorList>
    </citation>
    <scope>NUCLEOTIDE SEQUENCE [LARGE SCALE GENOMIC DNA]</scope>
    <source>
        <strain evidence="3">AATW-2023a</strain>
        <tissue evidence="3">Whole specimen</tissue>
    </source>
</reference>
<accession>A0AAN8JKA1</accession>
<comment type="caution">
    <text evidence="3">The sequence shown here is derived from an EMBL/GenBank/DDBJ whole genome shotgun (WGS) entry which is preliminary data.</text>
</comment>
<keyword evidence="2" id="KW-0732">Signal</keyword>
<evidence type="ECO:0000313" key="3">
    <source>
        <dbReference type="EMBL" id="KAK6176855.1"/>
    </source>
</evidence>
<evidence type="ECO:0000313" key="4">
    <source>
        <dbReference type="Proteomes" id="UP001347796"/>
    </source>
</evidence>